<dbReference type="RefSeq" id="WP_013386622.1">
    <property type="nucleotide sequence ID" value="NC_014632.1"/>
</dbReference>
<dbReference type="InterPro" id="IPR049371">
    <property type="entry name" value="GspD-like_N0"/>
</dbReference>
<dbReference type="eggNOG" id="COG1450">
    <property type="taxonomic scope" value="Bacteria"/>
</dbReference>
<evidence type="ECO:0000256" key="2">
    <source>
        <dbReference type="ARBA" id="ARBA00022692"/>
    </source>
</evidence>
<dbReference type="InterPro" id="IPR004846">
    <property type="entry name" value="T2SS/T3SS_dom"/>
</dbReference>
<dbReference type="Proteomes" id="UP000006875">
    <property type="component" value="Chromosome"/>
</dbReference>
<dbReference type="KEGG" id="ipo:Ilyop_0162"/>
<evidence type="ECO:0000256" key="1">
    <source>
        <dbReference type="ARBA" id="ARBA00004370"/>
    </source>
</evidence>
<protein>
    <submittedName>
        <fullName evidence="8">Type II and III secretion system protein</fullName>
    </submittedName>
</protein>
<dbReference type="EMBL" id="CP002281">
    <property type="protein sequence ID" value="ADO81951.1"/>
    <property type="molecule type" value="Genomic_DNA"/>
</dbReference>
<evidence type="ECO:0000256" key="3">
    <source>
        <dbReference type="ARBA" id="ARBA00022729"/>
    </source>
</evidence>
<proteinExistence type="inferred from homology"/>
<keyword evidence="9" id="KW-1185">Reference proteome</keyword>
<comment type="subcellular location">
    <subcellularLocation>
        <location evidence="1">Membrane</location>
    </subcellularLocation>
</comment>
<dbReference type="InterPro" id="IPR001775">
    <property type="entry name" value="GspD/PilQ"/>
</dbReference>
<organism evidence="8 9">
    <name type="scientific">Ilyobacter polytropus (strain ATCC 51220 / DSM 2926 / LMG 16218 / CuHBu1)</name>
    <dbReference type="NCBI Taxonomy" id="572544"/>
    <lineage>
        <taxon>Bacteria</taxon>
        <taxon>Fusobacteriati</taxon>
        <taxon>Fusobacteriota</taxon>
        <taxon>Fusobacteriia</taxon>
        <taxon>Fusobacteriales</taxon>
        <taxon>Fusobacteriaceae</taxon>
        <taxon>Ilyobacter</taxon>
    </lineage>
</organism>
<accession>E3H7J7</accession>
<dbReference type="PANTHER" id="PTHR30332:SF24">
    <property type="entry name" value="SECRETIN GSPD-RELATED"/>
    <property type="match status" value="1"/>
</dbReference>
<dbReference type="Gene3D" id="3.30.1370.120">
    <property type="match status" value="1"/>
</dbReference>
<keyword evidence="3" id="KW-0732">Signal</keyword>
<evidence type="ECO:0000259" key="6">
    <source>
        <dbReference type="Pfam" id="PF00263"/>
    </source>
</evidence>
<comment type="similarity">
    <text evidence="5">Belongs to the bacterial secretin family.</text>
</comment>
<reference evidence="8 9" key="1">
    <citation type="journal article" date="2010" name="Stand. Genomic Sci.">
        <title>Complete genome sequence of Ilyobacter polytropus type strain (CuHbu1).</title>
        <authorList>
            <person name="Sikorski J."/>
            <person name="Chertkov O."/>
            <person name="Lapidus A."/>
            <person name="Nolan M."/>
            <person name="Lucas S."/>
            <person name="Del Rio T.G."/>
            <person name="Tice H."/>
            <person name="Cheng J.F."/>
            <person name="Tapia R."/>
            <person name="Han C."/>
            <person name="Goodwin L."/>
            <person name="Pitluck S."/>
            <person name="Liolios K."/>
            <person name="Ivanova N."/>
            <person name="Mavromatis K."/>
            <person name="Mikhailova N."/>
            <person name="Pati A."/>
            <person name="Chen A."/>
            <person name="Palaniappan K."/>
            <person name="Land M."/>
            <person name="Hauser L."/>
            <person name="Chang Y.J."/>
            <person name="Jeffries C.D."/>
            <person name="Brambilla E."/>
            <person name="Yasawong M."/>
            <person name="Rohde M."/>
            <person name="Pukall R."/>
            <person name="Spring S."/>
            <person name="Goker M."/>
            <person name="Woyke T."/>
            <person name="Bristow J."/>
            <person name="Eisen J.A."/>
            <person name="Markowitz V."/>
            <person name="Hugenholtz P."/>
            <person name="Kyrpides N.C."/>
            <person name="Klenk H.P."/>
        </authorList>
    </citation>
    <scope>NUCLEOTIDE SEQUENCE [LARGE SCALE GENOMIC DNA]</scope>
    <source>
        <strain evidence="9">ATCC 51220 / DSM 2926 / LMG 16218 / CuHBu1</strain>
    </source>
</reference>
<evidence type="ECO:0000256" key="5">
    <source>
        <dbReference type="RuleBase" id="RU004003"/>
    </source>
</evidence>
<dbReference type="PANTHER" id="PTHR30332">
    <property type="entry name" value="PROBABLE GENERAL SECRETION PATHWAY PROTEIN D"/>
    <property type="match status" value="1"/>
</dbReference>
<dbReference type="InterPro" id="IPR050810">
    <property type="entry name" value="Bact_Secretion_Sys_Channel"/>
</dbReference>
<dbReference type="GO" id="GO:0016020">
    <property type="term" value="C:membrane"/>
    <property type="evidence" value="ECO:0007669"/>
    <property type="project" value="UniProtKB-SubCell"/>
</dbReference>
<dbReference type="Pfam" id="PF21305">
    <property type="entry name" value="type_II_gspD_N0"/>
    <property type="match status" value="1"/>
</dbReference>
<feature type="domain" description="GspD-like N0" evidence="7">
    <location>
        <begin position="41"/>
        <end position="103"/>
    </location>
</feature>
<dbReference type="OrthoDB" id="9779724at2"/>
<dbReference type="PRINTS" id="PR00811">
    <property type="entry name" value="BCTERIALGSPD"/>
</dbReference>
<dbReference type="AlphaFoldDB" id="E3H7J7"/>
<keyword evidence="4" id="KW-0472">Membrane</keyword>
<feature type="domain" description="Type II/III secretion system secretin-like" evidence="6">
    <location>
        <begin position="330"/>
        <end position="488"/>
    </location>
</feature>
<dbReference type="InterPro" id="IPR038591">
    <property type="entry name" value="NolW-like_sf"/>
</dbReference>
<dbReference type="Gene3D" id="3.30.1370.130">
    <property type="match status" value="1"/>
</dbReference>
<keyword evidence="2" id="KW-0812">Transmembrane</keyword>
<gene>
    <name evidence="8" type="ordered locus">Ilyop_0162</name>
</gene>
<dbReference type="Pfam" id="PF00263">
    <property type="entry name" value="Secretin"/>
    <property type="match status" value="1"/>
</dbReference>
<dbReference type="HOGENOM" id="CLU_006756_1_1_0"/>
<evidence type="ECO:0000313" key="8">
    <source>
        <dbReference type="EMBL" id="ADO81951.1"/>
    </source>
</evidence>
<evidence type="ECO:0000313" key="9">
    <source>
        <dbReference type="Proteomes" id="UP000006875"/>
    </source>
</evidence>
<sequence>MGETIKKGVRLITAFSILGSTIFGAGYNGEIIAPDQKVTVDYNKADLVNVLRTLSFSNDLNIVISDKVSGTVTMSVKDTQLDDLLEAILRSNGYTYVQSGNLVEIMSLEEAKTMQESDRSVSKVFSLKKIDASEVAEDVKLFLKDGDTSVVNEGTNSITVRAKKSELISVKSFLDERDGIKKEDAQKNVELIRVKHMTPQKAYEILGEIGYKIAGDIKYSESLGGLLVIASSEEADTLKNIMDKIDVPDLQVVIEARILEVQEGTGRDWGMSWGYNSNNLTEADSSDGSGGYLSGTDSYYDASSLSDGITLGLGLLGSDQFSAVYRNVVEDNTTEILAKPVITTLNGKKATIELTEEVPYKELEYVSDSGDATSTSYEFKDVGITLEVTPVITDDGMIKIEVTPEISEVTGYTDDGVPYVSSRKVETNVIVRNGQTLAIGGLIKDTKSTTDTKDPYLSKIPILGYLFKSSSNEKSKTNLMIFITPKIIMSRDMSQRFNLVKGSSSSVLKTIKNPETMVTEKTTKVKDDGDTLETTYEEKVTGIDKIQQKLSESN</sequence>
<evidence type="ECO:0000259" key="7">
    <source>
        <dbReference type="Pfam" id="PF21305"/>
    </source>
</evidence>
<evidence type="ECO:0000256" key="4">
    <source>
        <dbReference type="ARBA" id="ARBA00023136"/>
    </source>
</evidence>
<dbReference type="STRING" id="572544.Ilyop_0162"/>
<dbReference type="GO" id="GO:0009306">
    <property type="term" value="P:protein secretion"/>
    <property type="evidence" value="ECO:0007669"/>
    <property type="project" value="InterPro"/>
</dbReference>
<name>E3H7J7_ILYPC</name>
<dbReference type="GO" id="GO:0015627">
    <property type="term" value="C:type II protein secretion system complex"/>
    <property type="evidence" value="ECO:0007669"/>
    <property type="project" value="TreeGrafter"/>
</dbReference>